<comment type="function">
    <text evidence="10">Ligand for members of the frizzled family of seven transmembrane receptors.</text>
</comment>
<evidence type="ECO:0000256" key="7">
    <source>
        <dbReference type="ARBA" id="ARBA00023157"/>
    </source>
</evidence>
<sequence>MSPVAVIRASKVTCKCHGVSGSCSMITCWQQLTPFREIELPYKTDAVIRASKVTCKCHGVSGSCSMITCWQQLTPFREIGEFLRDKYDSATEVRISKRGKLQVKNPRFSRPTVNDLVYIDESPNYCVRNPSLGSLGTQGRECNRTSRGLDSCHLLCCGRGYNTAKVTRTFRCRCKFHWCCHVQCQQCTEIVLLYNGSQLKFVTSTKFLGLMWDDKMNWSQHIQLIKNRALNSLNALKMVSCKKWGVRRSVLLRFYKSFTLPILDYGCFIYGSAKDHVLNKLNTVHHQ</sequence>
<evidence type="ECO:0000256" key="6">
    <source>
        <dbReference type="ARBA" id="ARBA00022687"/>
    </source>
</evidence>
<evidence type="ECO:0000256" key="2">
    <source>
        <dbReference type="ARBA" id="ARBA00005683"/>
    </source>
</evidence>
<dbReference type="GO" id="GO:0000902">
    <property type="term" value="P:cell morphogenesis"/>
    <property type="evidence" value="ECO:0007669"/>
    <property type="project" value="UniProtKB-ARBA"/>
</dbReference>
<dbReference type="FunFam" id="3.30.2460.20:FF:000001">
    <property type="entry name" value="Wnt homolog"/>
    <property type="match status" value="1"/>
</dbReference>
<dbReference type="KEGG" id="dci:103524862"/>
<dbReference type="PaxDb" id="121845-A0A3Q0IIE6"/>
<dbReference type="SMART" id="SM00097">
    <property type="entry name" value="WNT1"/>
    <property type="match status" value="1"/>
</dbReference>
<reference evidence="12" key="1">
    <citation type="submission" date="2025-08" db="UniProtKB">
        <authorList>
            <consortium name="RefSeq"/>
        </authorList>
    </citation>
    <scope>IDENTIFICATION</scope>
</reference>
<dbReference type="Pfam" id="PF00110">
    <property type="entry name" value="wnt"/>
    <property type="match status" value="2"/>
</dbReference>
<dbReference type="GO" id="GO:0060070">
    <property type="term" value="P:canonical Wnt signaling pathway"/>
    <property type="evidence" value="ECO:0007669"/>
    <property type="project" value="TreeGrafter"/>
</dbReference>
<dbReference type="GO" id="GO:0005125">
    <property type="term" value="F:cytokine activity"/>
    <property type="evidence" value="ECO:0007669"/>
    <property type="project" value="TreeGrafter"/>
</dbReference>
<organism evidence="11 12">
    <name type="scientific">Diaphorina citri</name>
    <name type="common">Asian citrus psyllid</name>
    <dbReference type="NCBI Taxonomy" id="121845"/>
    <lineage>
        <taxon>Eukaryota</taxon>
        <taxon>Metazoa</taxon>
        <taxon>Ecdysozoa</taxon>
        <taxon>Arthropoda</taxon>
        <taxon>Hexapoda</taxon>
        <taxon>Insecta</taxon>
        <taxon>Pterygota</taxon>
        <taxon>Neoptera</taxon>
        <taxon>Paraneoptera</taxon>
        <taxon>Hemiptera</taxon>
        <taxon>Sternorrhyncha</taxon>
        <taxon>Psylloidea</taxon>
        <taxon>Psyllidae</taxon>
        <taxon>Diaphorininae</taxon>
        <taxon>Diaphorina</taxon>
    </lineage>
</organism>
<comment type="similarity">
    <text evidence="2 10">Belongs to the Wnt family.</text>
</comment>
<protein>
    <recommendedName>
        <fullName evidence="10">Protein Wnt</fullName>
    </recommendedName>
</protein>
<evidence type="ECO:0000256" key="10">
    <source>
        <dbReference type="RuleBase" id="RU003500"/>
    </source>
</evidence>
<dbReference type="InterPro" id="IPR005817">
    <property type="entry name" value="Wnt"/>
</dbReference>
<dbReference type="Proteomes" id="UP000079169">
    <property type="component" value="Unplaced"/>
</dbReference>
<keyword evidence="11" id="KW-1185">Reference proteome</keyword>
<evidence type="ECO:0000313" key="12">
    <source>
        <dbReference type="RefSeq" id="XP_026675917.1"/>
    </source>
</evidence>
<accession>A0A3Q0IIE6</accession>
<dbReference type="STRING" id="121845.A0A3Q0IIE6"/>
<evidence type="ECO:0000256" key="3">
    <source>
        <dbReference type="ARBA" id="ARBA00022473"/>
    </source>
</evidence>
<dbReference type="GO" id="GO:0045165">
    <property type="term" value="P:cell fate commitment"/>
    <property type="evidence" value="ECO:0007669"/>
    <property type="project" value="TreeGrafter"/>
</dbReference>
<evidence type="ECO:0000256" key="1">
    <source>
        <dbReference type="ARBA" id="ARBA00004498"/>
    </source>
</evidence>
<proteinExistence type="inferred from homology"/>
<dbReference type="GO" id="GO:0005615">
    <property type="term" value="C:extracellular space"/>
    <property type="evidence" value="ECO:0007669"/>
    <property type="project" value="TreeGrafter"/>
</dbReference>
<dbReference type="GO" id="GO:0060560">
    <property type="term" value="P:developmental growth involved in morphogenesis"/>
    <property type="evidence" value="ECO:0007669"/>
    <property type="project" value="UniProtKB-ARBA"/>
</dbReference>
<evidence type="ECO:0000256" key="8">
    <source>
        <dbReference type="ARBA" id="ARBA00023180"/>
    </source>
</evidence>
<keyword evidence="5" id="KW-0272">Extracellular matrix</keyword>
<name>A0A3Q0IIE6_DIACI</name>
<dbReference type="PRINTS" id="PR01349">
    <property type="entry name" value="WNTPROTEIN"/>
</dbReference>
<dbReference type="AlphaFoldDB" id="A0A3Q0IIE6"/>
<dbReference type="GeneID" id="103524862"/>
<dbReference type="InterPro" id="IPR018161">
    <property type="entry name" value="Wnt_CS"/>
</dbReference>
<dbReference type="PANTHER" id="PTHR12027:SF77">
    <property type="entry name" value="PROTEIN WNT-5"/>
    <property type="match status" value="1"/>
</dbReference>
<dbReference type="Gene3D" id="3.30.2460.20">
    <property type="match status" value="1"/>
</dbReference>
<keyword evidence="3 10" id="KW-0217">Developmental protein</keyword>
<keyword evidence="9" id="KW-0449">Lipoprotein</keyword>
<evidence type="ECO:0000256" key="9">
    <source>
        <dbReference type="ARBA" id="ARBA00023288"/>
    </source>
</evidence>
<dbReference type="PANTHER" id="PTHR12027">
    <property type="entry name" value="WNT RELATED"/>
    <property type="match status" value="1"/>
</dbReference>
<dbReference type="RefSeq" id="XP_026675917.1">
    <property type="nucleotide sequence ID" value="XM_026820116.1"/>
</dbReference>
<keyword evidence="4" id="KW-0964">Secreted</keyword>
<dbReference type="PROSITE" id="PS00246">
    <property type="entry name" value="WNT1"/>
    <property type="match status" value="2"/>
</dbReference>
<keyword evidence="7" id="KW-1015">Disulfide bond</keyword>
<dbReference type="GO" id="GO:0005109">
    <property type="term" value="F:frizzled binding"/>
    <property type="evidence" value="ECO:0007669"/>
    <property type="project" value="TreeGrafter"/>
</dbReference>
<evidence type="ECO:0000313" key="11">
    <source>
        <dbReference type="Proteomes" id="UP000079169"/>
    </source>
</evidence>
<keyword evidence="6 10" id="KW-0879">Wnt signaling pathway</keyword>
<evidence type="ECO:0000256" key="4">
    <source>
        <dbReference type="ARBA" id="ARBA00022525"/>
    </source>
</evidence>
<gene>
    <name evidence="12" type="primary">LOC103524862</name>
</gene>
<dbReference type="InterPro" id="IPR043158">
    <property type="entry name" value="Wnt_C"/>
</dbReference>
<dbReference type="GO" id="GO:0007517">
    <property type="term" value="P:muscle organ development"/>
    <property type="evidence" value="ECO:0007669"/>
    <property type="project" value="UniProtKB-ARBA"/>
</dbReference>
<evidence type="ECO:0000256" key="5">
    <source>
        <dbReference type="ARBA" id="ARBA00022530"/>
    </source>
</evidence>
<comment type="subcellular location">
    <subcellularLocation>
        <location evidence="1 10">Secreted</location>
        <location evidence="1 10">Extracellular space</location>
        <location evidence="1 10">Extracellular matrix</location>
    </subcellularLocation>
</comment>
<dbReference type="GO" id="GO:0030182">
    <property type="term" value="P:neuron differentiation"/>
    <property type="evidence" value="ECO:0007669"/>
    <property type="project" value="TreeGrafter"/>
</dbReference>
<keyword evidence="8" id="KW-0325">Glycoprotein</keyword>